<dbReference type="InterPro" id="IPR024607">
    <property type="entry name" value="Sulfatase_CS"/>
</dbReference>
<feature type="signal peptide" evidence="5">
    <location>
        <begin position="1"/>
        <end position="24"/>
    </location>
</feature>
<keyword evidence="5" id="KW-0732">Signal</keyword>
<comment type="caution">
    <text evidence="7">The sequence shown here is derived from an EMBL/GenBank/DDBJ whole genome shotgun (WGS) entry which is preliminary data.</text>
</comment>
<sequence>MRSRFSSRLICMLVVMCSAGTLVAEENAKPNIIAILVDDIGVGDFGFSGGTDFPTPNIDALAKSGCIFTNGYALPSCSPTRAALMTGRYPARFGIEDNRPLDGPKGGMDVNEVTLPTKLHEAGYETRLIGKWHLGKGDHFEFAPRNRGFDEFYGYFGAAGRYVDPKLSRNGTEKIRKGYITDLLTDEVCHFLKQKHDKPFFIHLAHMAAHLPQVAKPEDLARVPNLTGKRKTAAAIITNLDDNIGRLMATLKETGLDQNTLVFFISDNGAEPPVLGTSNGPHRGMKFDVLEGGIRVPFVASWPGHIPAGSTYEPMVHVMDAYSTSLVAAGVKVPANVDGVDLMPYVAGSNKSPVHPQLCWIYNDHKEWRIPGRDTNLARPLRSIREGDWKLVMEGDNAPELYSVSSDPGESKNVANENAGVVERLKEDYSDWKAKMKPQVIGDDHPLYGRFKFMKPKK</sequence>
<dbReference type="AlphaFoldDB" id="A0A934S656"/>
<name>A0A934S656_9BACT</name>
<dbReference type="GO" id="GO:0004065">
    <property type="term" value="F:arylsulfatase activity"/>
    <property type="evidence" value="ECO:0007669"/>
    <property type="project" value="TreeGrafter"/>
</dbReference>
<dbReference type="InterPro" id="IPR050738">
    <property type="entry name" value="Sulfatase"/>
</dbReference>
<evidence type="ECO:0000256" key="4">
    <source>
        <dbReference type="ARBA" id="ARBA00022837"/>
    </source>
</evidence>
<reference evidence="7" key="1">
    <citation type="submission" date="2021-01" db="EMBL/GenBank/DDBJ databases">
        <title>Modified the classification status of verrucomicrobia.</title>
        <authorList>
            <person name="Feng X."/>
        </authorList>
    </citation>
    <scope>NUCLEOTIDE SEQUENCE</scope>
    <source>
        <strain evidence="7">KCTC 22041</strain>
    </source>
</reference>
<evidence type="ECO:0000256" key="3">
    <source>
        <dbReference type="ARBA" id="ARBA00022801"/>
    </source>
</evidence>
<keyword evidence="4" id="KW-0106">Calcium</keyword>
<evidence type="ECO:0000313" key="7">
    <source>
        <dbReference type="EMBL" id="MBK1882583.1"/>
    </source>
</evidence>
<dbReference type="PROSITE" id="PS00149">
    <property type="entry name" value="SULFATASE_2"/>
    <property type="match status" value="1"/>
</dbReference>
<comment type="similarity">
    <text evidence="1">Belongs to the sulfatase family.</text>
</comment>
<dbReference type="GO" id="GO:0046872">
    <property type="term" value="F:metal ion binding"/>
    <property type="evidence" value="ECO:0007669"/>
    <property type="project" value="UniProtKB-KW"/>
</dbReference>
<evidence type="ECO:0000259" key="6">
    <source>
        <dbReference type="Pfam" id="PF00884"/>
    </source>
</evidence>
<evidence type="ECO:0000313" key="8">
    <source>
        <dbReference type="Proteomes" id="UP000603141"/>
    </source>
</evidence>
<dbReference type="SUPFAM" id="SSF53649">
    <property type="entry name" value="Alkaline phosphatase-like"/>
    <property type="match status" value="1"/>
</dbReference>
<protein>
    <submittedName>
        <fullName evidence="7">Sulfatase-like hydrolase/transferase</fullName>
    </submittedName>
</protein>
<accession>A0A934S656</accession>
<dbReference type="InterPro" id="IPR017850">
    <property type="entry name" value="Alkaline_phosphatase_core_sf"/>
</dbReference>
<gene>
    <name evidence="7" type="ORF">JIN85_09160</name>
</gene>
<keyword evidence="2" id="KW-0479">Metal-binding</keyword>
<dbReference type="Gene3D" id="3.40.720.10">
    <property type="entry name" value="Alkaline Phosphatase, subunit A"/>
    <property type="match status" value="1"/>
</dbReference>
<evidence type="ECO:0000256" key="1">
    <source>
        <dbReference type="ARBA" id="ARBA00008779"/>
    </source>
</evidence>
<keyword evidence="8" id="KW-1185">Reference proteome</keyword>
<feature type="domain" description="Sulfatase N-terminal" evidence="6">
    <location>
        <begin position="30"/>
        <end position="331"/>
    </location>
</feature>
<evidence type="ECO:0000256" key="5">
    <source>
        <dbReference type="SAM" id="SignalP"/>
    </source>
</evidence>
<dbReference type="Pfam" id="PF00884">
    <property type="entry name" value="Sulfatase"/>
    <property type="match status" value="1"/>
</dbReference>
<organism evidence="7 8">
    <name type="scientific">Luteolibacter pohnpeiensis</name>
    <dbReference type="NCBI Taxonomy" id="454153"/>
    <lineage>
        <taxon>Bacteria</taxon>
        <taxon>Pseudomonadati</taxon>
        <taxon>Verrucomicrobiota</taxon>
        <taxon>Verrucomicrobiia</taxon>
        <taxon>Verrucomicrobiales</taxon>
        <taxon>Verrucomicrobiaceae</taxon>
        <taxon>Luteolibacter</taxon>
    </lineage>
</organism>
<dbReference type="EMBL" id="JAENIJ010000012">
    <property type="protein sequence ID" value="MBK1882583.1"/>
    <property type="molecule type" value="Genomic_DNA"/>
</dbReference>
<evidence type="ECO:0000256" key="2">
    <source>
        <dbReference type="ARBA" id="ARBA00022723"/>
    </source>
</evidence>
<dbReference type="Proteomes" id="UP000603141">
    <property type="component" value="Unassembled WGS sequence"/>
</dbReference>
<dbReference type="PROSITE" id="PS00523">
    <property type="entry name" value="SULFATASE_1"/>
    <property type="match status" value="1"/>
</dbReference>
<proteinExistence type="inferred from homology"/>
<dbReference type="RefSeq" id="WP_200269863.1">
    <property type="nucleotide sequence ID" value="NZ_JAENIJ010000012.1"/>
</dbReference>
<keyword evidence="3 7" id="KW-0378">Hydrolase</keyword>
<feature type="chain" id="PRO_5037325415" evidence="5">
    <location>
        <begin position="25"/>
        <end position="458"/>
    </location>
</feature>
<dbReference type="PANTHER" id="PTHR42693">
    <property type="entry name" value="ARYLSULFATASE FAMILY MEMBER"/>
    <property type="match status" value="1"/>
</dbReference>
<dbReference type="Gene3D" id="3.30.1120.10">
    <property type="match status" value="1"/>
</dbReference>
<dbReference type="InterPro" id="IPR000917">
    <property type="entry name" value="Sulfatase_N"/>
</dbReference>
<dbReference type="PANTHER" id="PTHR42693:SF53">
    <property type="entry name" value="ENDO-4-O-SULFATASE"/>
    <property type="match status" value="1"/>
</dbReference>